<dbReference type="RefSeq" id="XP_041158693.1">
    <property type="nucleotide sequence ID" value="XM_041303273.1"/>
</dbReference>
<sequence>MYLTLDGTDLSQHRMDLHRNSEAKTATATVQLPFLEQQDVNIETHGKHITISMHLKRSKRADIRYSNICMANLLGYGNYIVQAKAFHRWRMEWLPCASSRKYVMLSACCDM</sequence>
<organism evidence="1 2">
    <name type="scientific">Suillus plorans</name>
    <dbReference type="NCBI Taxonomy" id="116603"/>
    <lineage>
        <taxon>Eukaryota</taxon>
        <taxon>Fungi</taxon>
        <taxon>Dikarya</taxon>
        <taxon>Basidiomycota</taxon>
        <taxon>Agaricomycotina</taxon>
        <taxon>Agaricomycetes</taxon>
        <taxon>Agaricomycetidae</taxon>
        <taxon>Boletales</taxon>
        <taxon>Suillineae</taxon>
        <taxon>Suillaceae</taxon>
        <taxon>Suillus</taxon>
    </lineage>
</organism>
<comment type="caution">
    <text evidence="1">The sequence shown here is derived from an EMBL/GenBank/DDBJ whole genome shotgun (WGS) entry which is preliminary data.</text>
</comment>
<protein>
    <submittedName>
        <fullName evidence="1">Uncharacterized protein</fullName>
    </submittedName>
</protein>
<dbReference type="Proteomes" id="UP000719766">
    <property type="component" value="Unassembled WGS sequence"/>
</dbReference>
<dbReference type="EMBL" id="JABBWE010000039">
    <property type="protein sequence ID" value="KAG1791994.1"/>
    <property type="molecule type" value="Genomic_DNA"/>
</dbReference>
<reference evidence="1" key="1">
    <citation type="journal article" date="2020" name="New Phytol.">
        <title>Comparative genomics reveals dynamic genome evolution in host specialist ectomycorrhizal fungi.</title>
        <authorList>
            <person name="Lofgren L.A."/>
            <person name="Nguyen N.H."/>
            <person name="Vilgalys R."/>
            <person name="Ruytinx J."/>
            <person name="Liao H.L."/>
            <person name="Branco S."/>
            <person name="Kuo A."/>
            <person name="LaButti K."/>
            <person name="Lipzen A."/>
            <person name="Andreopoulos W."/>
            <person name="Pangilinan J."/>
            <person name="Riley R."/>
            <person name="Hundley H."/>
            <person name="Na H."/>
            <person name="Barry K."/>
            <person name="Grigoriev I.V."/>
            <person name="Stajich J.E."/>
            <person name="Kennedy P.G."/>
        </authorList>
    </citation>
    <scope>NUCLEOTIDE SEQUENCE</scope>
    <source>
        <strain evidence="1">S12</strain>
    </source>
</reference>
<keyword evidence="2" id="KW-1185">Reference proteome</keyword>
<dbReference type="AlphaFoldDB" id="A0A9P7DGR6"/>
<dbReference type="GeneID" id="64597037"/>
<evidence type="ECO:0000313" key="2">
    <source>
        <dbReference type="Proteomes" id="UP000719766"/>
    </source>
</evidence>
<accession>A0A9P7DGR6</accession>
<evidence type="ECO:0000313" key="1">
    <source>
        <dbReference type="EMBL" id="KAG1791994.1"/>
    </source>
</evidence>
<dbReference type="OrthoDB" id="2622739at2759"/>
<name>A0A9P7DGR6_9AGAM</name>
<gene>
    <name evidence="1" type="ORF">HD556DRAFT_1382150</name>
</gene>
<proteinExistence type="predicted"/>